<reference evidence="1 2" key="1">
    <citation type="submission" date="2012-09" db="EMBL/GenBank/DDBJ databases">
        <title>Genome Sequence of alkane-degrading Bacterium Alcanivorax sp. 6-D-6.</title>
        <authorList>
            <person name="Lai Q."/>
            <person name="Shao Z."/>
        </authorList>
    </citation>
    <scope>NUCLEOTIDE SEQUENCE [LARGE SCALE GENOMIC DNA]</scope>
    <source>
        <strain evidence="1 2">6-D-6</strain>
    </source>
</reference>
<accession>A0ABQ6Y5A2</accession>
<keyword evidence="2" id="KW-1185">Reference proteome</keyword>
<dbReference type="RefSeq" id="WP_159661230.1">
    <property type="nucleotide sequence ID" value="NZ_AQPF01000032.1"/>
</dbReference>
<proteinExistence type="predicted"/>
<evidence type="ECO:0000313" key="1">
    <source>
        <dbReference type="EMBL" id="KAF0804376.1"/>
    </source>
</evidence>
<gene>
    <name evidence="1" type="ORF">A6D6_03113</name>
</gene>
<sequence>MFDSNSDSTHLTTPAAIAAQLQHLAREATQCSGSSYEIYQDLFSGSVDALLEAIEDPAVKAAILDAAREHGDYVTRDELEAMREAWMDTGDCYHGFDPNCCPLGCGDLPEFAP</sequence>
<dbReference type="EMBL" id="AQPF01000032">
    <property type="protein sequence ID" value="KAF0804376.1"/>
    <property type="molecule type" value="Genomic_DNA"/>
</dbReference>
<evidence type="ECO:0008006" key="3">
    <source>
        <dbReference type="Google" id="ProtNLM"/>
    </source>
</evidence>
<protein>
    <recommendedName>
        <fullName evidence="3">CcgAII protein</fullName>
    </recommendedName>
</protein>
<comment type="caution">
    <text evidence="1">The sequence shown here is derived from an EMBL/GenBank/DDBJ whole genome shotgun (WGS) entry which is preliminary data.</text>
</comment>
<name>A0ABQ6Y5A2_9GAMM</name>
<evidence type="ECO:0000313" key="2">
    <source>
        <dbReference type="Proteomes" id="UP000771797"/>
    </source>
</evidence>
<organism evidence="1 2">
    <name type="scientific">Alcanivorax xiamenensis</name>
    <dbReference type="NCBI Taxonomy" id="1177156"/>
    <lineage>
        <taxon>Bacteria</taxon>
        <taxon>Pseudomonadati</taxon>
        <taxon>Pseudomonadota</taxon>
        <taxon>Gammaproteobacteria</taxon>
        <taxon>Oceanospirillales</taxon>
        <taxon>Alcanivoracaceae</taxon>
        <taxon>Alcanivorax</taxon>
    </lineage>
</organism>
<dbReference type="Proteomes" id="UP000771797">
    <property type="component" value="Unassembled WGS sequence"/>
</dbReference>